<dbReference type="EnsemblProtists" id="PYU1_T013401">
    <property type="protein sequence ID" value="PYU1_T013401"/>
    <property type="gene ID" value="PYU1_G013372"/>
</dbReference>
<keyword evidence="4" id="KW-1185">Reference proteome</keyword>
<reference evidence="4" key="2">
    <citation type="submission" date="2010-04" db="EMBL/GenBank/DDBJ databases">
        <authorList>
            <person name="Buell R."/>
            <person name="Hamilton J."/>
            <person name="Hostetler J."/>
        </authorList>
    </citation>
    <scope>NUCLEOTIDE SEQUENCE [LARGE SCALE GENOMIC DNA]</scope>
    <source>
        <strain evidence="4">DAOM:BR144</strain>
    </source>
</reference>
<dbReference type="STRING" id="431595.K3X852"/>
<evidence type="ECO:0000259" key="2">
    <source>
        <dbReference type="SMART" id="SM00694"/>
    </source>
</evidence>
<protein>
    <recommendedName>
        <fullName evidence="2">Peroxin/Ferlin domain-containing protein</fullName>
    </recommendedName>
</protein>
<dbReference type="eggNOG" id="ENOG502RP0A">
    <property type="taxonomic scope" value="Eukaryota"/>
</dbReference>
<evidence type="ECO:0000313" key="3">
    <source>
        <dbReference type="EnsemblProtists" id="PYU1_T013401"/>
    </source>
</evidence>
<feature type="domain" description="Peroxin/Ferlin" evidence="2">
    <location>
        <begin position="170"/>
        <end position="211"/>
    </location>
</feature>
<feature type="region of interest" description="Disordered" evidence="1">
    <location>
        <begin position="397"/>
        <end position="450"/>
    </location>
</feature>
<feature type="compositionally biased region" description="Polar residues" evidence="1">
    <location>
        <begin position="16"/>
        <end position="26"/>
    </location>
</feature>
<sequence length="1299" mass="144731">MQRLSRRQSAPALASVTENDALSVSASDDDGECECEKDDEIRKLQARLRAFYWAHDPRQVDKVDEILERHKGKEEAFIQRMHMQFGVRDFSGEVAIDDIYEHERYSYFSFSYGSSFPGHLLPTDRRRWSGLHGTPSSQTREKVEPQLPVNWVWTSSWEIDTESGNCDSDGWTYAFDFTMMNHALKRNGGRKEPRSTDYVRRRRWIRRRQRVARTNALPSTAKPLRRTRTAPSQESEVDDSDDDTGDTGASLQQIEAAATDLSIDDDDGDAGDGDEVDELQGNNQEDALNSPPLSMNNSGRSKLPSLSPSLQSALRPPTQTDQKSGGAAIEAHPLQIFHMDMEKSAIDAAWNLAVKQLETMYTRAKNHETAKKKQWRMKREKMLRQIHLLEKTIASMQTVAQEEERKRRASSSANSSPRGKTSFSLQSPNGGGSPRSPGTDNLKSPRASQHAEAKNAVNVINLAAKMKCAQSKLDALKRLFWHPREKKYTLRFSIDGIFYGLRDFFVETFKSSFHISVNHQTNGAQGITPTCKIVMKGHTVCCGKHVKVTGDKGTRVPKSIWERMYLDTDFEASIYLIYVEDINDGTSTKLRSGSWEFLFNPESTRVELSNFTRRVNGGLDLPEPVVRKLCSDVLSSLVRDLALIYFPQELAVAFDAPPAKLDLEGELEITGLPIDDVMEREIEYISDTTPESPTPSASSAQEENSSTSNLVIAAATQLLSSFLHSDVYMKRIAAALSLSPAQFNLLVALKECGLYPAPYSIKTIATMCEYYSTFFIEEKVASGEDDHIEKLRMVWKQVLELLYIRKMKAAGAGRGVSFAGTAQASSNGNGNSCSPFALFSMDNFFDTIARLTKKPVALQMTVKRLHCSVNALSVVEAVSKLYERLVLGVDFSKPRTGYDSFMYGFRFGRKATVSTAVANVVADATTPKNGASAMLPLDPRLHVQMDAVFRARLKAFSQFFRTLKALLEFVKQNMDHVNAEMVGSLKGSGTDCDVNGSFKDVEYVGPVNAALGVSACFLGLYKVETVALDDGRVGLQVELMLPKAEAAHQKRLRGKSATMSALESVCKFVASDLSTQVMIDVDALLEDHRLRSASNAAEMTAPWSPTKSFARKVETQKTNQRHQAFSFSFDSNANANEVLTSNDNISVTKVNSATSLNAGPFGKLKVAASAFTKLHTNVKSGSFSTRVVPILNWFIAKQLRPLVLKSFPEHIVLFDSVVASSLQWISSAQMELDFDVLAKVFLHNHENDLMFTFCGSPLHPTPIVYKDELFLLPLILHVDDLVNLWIDDRYPPYANPLYF</sequence>
<dbReference type="InParanoid" id="K3X852"/>
<dbReference type="SMART" id="SM00694">
    <property type="entry name" value="DysFC"/>
    <property type="match status" value="1"/>
</dbReference>
<evidence type="ECO:0000256" key="1">
    <source>
        <dbReference type="SAM" id="MobiDB-lite"/>
    </source>
</evidence>
<feature type="region of interest" description="Disordered" evidence="1">
    <location>
        <begin position="1"/>
        <end position="30"/>
    </location>
</feature>
<dbReference type="InterPro" id="IPR006614">
    <property type="entry name" value="Peroxin/Ferlin"/>
</dbReference>
<dbReference type="Proteomes" id="UP000019132">
    <property type="component" value="Unassembled WGS sequence"/>
</dbReference>
<dbReference type="GO" id="GO:0005737">
    <property type="term" value="C:cytoplasm"/>
    <property type="evidence" value="ECO:0007669"/>
    <property type="project" value="UniProtKB-ARBA"/>
</dbReference>
<evidence type="ECO:0000313" key="4">
    <source>
        <dbReference type="Proteomes" id="UP000019132"/>
    </source>
</evidence>
<dbReference type="HOGENOM" id="CLU_269229_0_0_1"/>
<feature type="compositionally biased region" description="Polar residues" evidence="1">
    <location>
        <begin position="280"/>
        <end position="300"/>
    </location>
</feature>
<feature type="compositionally biased region" description="Polar residues" evidence="1">
    <location>
        <begin position="417"/>
        <end position="426"/>
    </location>
</feature>
<dbReference type="InterPro" id="IPR010482">
    <property type="entry name" value="TECPR1-like_DysF"/>
</dbReference>
<reference evidence="4" key="1">
    <citation type="journal article" date="2010" name="Genome Biol.">
        <title>Genome sequence of the necrotrophic plant pathogen Pythium ultimum reveals original pathogenicity mechanisms and effector repertoire.</title>
        <authorList>
            <person name="Levesque C.A."/>
            <person name="Brouwer H."/>
            <person name="Cano L."/>
            <person name="Hamilton J.P."/>
            <person name="Holt C."/>
            <person name="Huitema E."/>
            <person name="Raffaele S."/>
            <person name="Robideau G.P."/>
            <person name="Thines M."/>
            <person name="Win J."/>
            <person name="Zerillo M.M."/>
            <person name="Beakes G.W."/>
            <person name="Boore J.L."/>
            <person name="Busam D."/>
            <person name="Dumas B."/>
            <person name="Ferriera S."/>
            <person name="Fuerstenberg S.I."/>
            <person name="Gachon C.M."/>
            <person name="Gaulin E."/>
            <person name="Govers F."/>
            <person name="Grenville-Briggs L."/>
            <person name="Horner N."/>
            <person name="Hostetler J."/>
            <person name="Jiang R.H."/>
            <person name="Johnson J."/>
            <person name="Krajaejun T."/>
            <person name="Lin H."/>
            <person name="Meijer H.J."/>
            <person name="Moore B."/>
            <person name="Morris P."/>
            <person name="Phuntmart V."/>
            <person name="Puiu D."/>
            <person name="Shetty J."/>
            <person name="Stajich J.E."/>
            <person name="Tripathy S."/>
            <person name="Wawra S."/>
            <person name="van West P."/>
            <person name="Whitty B.R."/>
            <person name="Coutinho P.M."/>
            <person name="Henrissat B."/>
            <person name="Martin F."/>
            <person name="Thomas P.D."/>
            <person name="Tyler B.M."/>
            <person name="De Vries R.P."/>
            <person name="Kamoun S."/>
            <person name="Yandell M."/>
            <person name="Tisserat N."/>
            <person name="Buell C.R."/>
        </authorList>
    </citation>
    <scope>NUCLEOTIDE SEQUENCE</scope>
    <source>
        <strain evidence="4">DAOM:BR144</strain>
    </source>
</reference>
<reference evidence="3" key="3">
    <citation type="submission" date="2015-02" db="UniProtKB">
        <authorList>
            <consortium name="EnsemblProtists"/>
        </authorList>
    </citation>
    <scope>IDENTIFICATION</scope>
    <source>
        <strain evidence="3">DAOM BR144</strain>
    </source>
</reference>
<name>K3X852_GLOUD</name>
<dbReference type="VEuPathDB" id="FungiDB:PYU1_G013372"/>
<accession>K3X852</accession>
<proteinExistence type="predicted"/>
<dbReference type="EMBL" id="GL376609">
    <property type="status" value="NOT_ANNOTATED_CDS"/>
    <property type="molecule type" value="Genomic_DNA"/>
</dbReference>
<dbReference type="OMA" id="PQLPVNW"/>
<feature type="region of interest" description="Disordered" evidence="1">
    <location>
        <begin position="209"/>
        <end position="326"/>
    </location>
</feature>
<feature type="compositionally biased region" description="Acidic residues" evidence="1">
    <location>
        <begin position="262"/>
        <end position="278"/>
    </location>
</feature>
<feature type="compositionally biased region" description="Acidic residues" evidence="1">
    <location>
        <begin position="235"/>
        <end position="245"/>
    </location>
</feature>
<dbReference type="Pfam" id="PF06398">
    <property type="entry name" value="Pex24p"/>
    <property type="match status" value="1"/>
</dbReference>
<feature type="compositionally biased region" description="Low complexity" evidence="1">
    <location>
        <begin position="303"/>
        <end position="317"/>
    </location>
</feature>
<organism evidence="3 4">
    <name type="scientific">Globisporangium ultimum (strain ATCC 200006 / CBS 805.95 / DAOM BR144)</name>
    <name type="common">Pythium ultimum</name>
    <dbReference type="NCBI Taxonomy" id="431595"/>
    <lineage>
        <taxon>Eukaryota</taxon>
        <taxon>Sar</taxon>
        <taxon>Stramenopiles</taxon>
        <taxon>Oomycota</taxon>
        <taxon>Peronosporomycetes</taxon>
        <taxon>Pythiales</taxon>
        <taxon>Pythiaceae</taxon>
        <taxon>Globisporangium</taxon>
    </lineage>
</organism>
<dbReference type="GO" id="GO:0098588">
    <property type="term" value="C:bounding membrane of organelle"/>
    <property type="evidence" value="ECO:0007669"/>
    <property type="project" value="UniProtKB-ARBA"/>
</dbReference>